<dbReference type="EMBL" id="VSSQ01000626">
    <property type="protein sequence ID" value="MPL98734.1"/>
    <property type="molecule type" value="Genomic_DNA"/>
</dbReference>
<name>A0A644W4Q3_9ZZZZ</name>
<proteinExistence type="inferred from homology"/>
<dbReference type="GO" id="GO:0047001">
    <property type="term" value="F:2-dehydro-3-deoxy-D-gluconate 5-dehydrogenase activity"/>
    <property type="evidence" value="ECO:0007669"/>
    <property type="project" value="UniProtKB-EC"/>
</dbReference>
<comment type="caution">
    <text evidence="4">The sequence shown here is derived from an EMBL/GenBank/DDBJ whole genome shotgun (WGS) entry which is preliminary data.</text>
</comment>
<dbReference type="PROSITE" id="PS00061">
    <property type="entry name" value="ADH_SHORT"/>
    <property type="match status" value="1"/>
</dbReference>
<evidence type="ECO:0000313" key="4">
    <source>
        <dbReference type="EMBL" id="MPL98734.1"/>
    </source>
</evidence>
<dbReference type="FunFam" id="3.40.50.720:FF:000084">
    <property type="entry name" value="Short-chain dehydrogenase reductase"/>
    <property type="match status" value="1"/>
</dbReference>
<dbReference type="InterPro" id="IPR002347">
    <property type="entry name" value="SDR_fam"/>
</dbReference>
<dbReference type="Gene3D" id="3.40.50.720">
    <property type="entry name" value="NAD(P)-binding Rossmann-like Domain"/>
    <property type="match status" value="1"/>
</dbReference>
<evidence type="ECO:0000256" key="2">
    <source>
        <dbReference type="ARBA" id="ARBA00023002"/>
    </source>
</evidence>
<gene>
    <name evidence="4" type="primary">kduD_6</name>
    <name evidence="4" type="ORF">SDC9_44941</name>
</gene>
<dbReference type="SMART" id="SM00822">
    <property type="entry name" value="PKS_KR"/>
    <property type="match status" value="1"/>
</dbReference>
<accession>A0A644W4Q3</accession>
<dbReference type="SUPFAM" id="SSF51735">
    <property type="entry name" value="NAD(P)-binding Rossmann-fold domains"/>
    <property type="match status" value="1"/>
</dbReference>
<sequence length="261" mass="27386">MEHRMQDIIIPDFDLTGKVAVITGGTKGLGYGMALTLAHYGADVVVASRTEADCQRVAKEIKSLGRRSAGIMADVTNVASCDAMIEKAVAAMGKIDIMICNAGVGSTAVATDMTEEQWDYVNDVDIKGVFFSARAAARQMIAQGTGGKIICISSAAAMGGSKGIAHYCAAKAAVVNLVKALAIEWARYGITVNAVCPGYVPTSINEKTLSNEKVKERIEKHALVRRLGRIEEISAPVLLLASNFSGYITGTSILADGGGRA</sequence>
<protein>
    <submittedName>
        <fullName evidence="4">2-dehydro-3-deoxy-D-gluconate 5-dehydrogenase</fullName>
        <ecNumber evidence="4">1.1.1.127</ecNumber>
    </submittedName>
</protein>
<evidence type="ECO:0000256" key="1">
    <source>
        <dbReference type="ARBA" id="ARBA00006484"/>
    </source>
</evidence>
<dbReference type="PANTHER" id="PTHR42760">
    <property type="entry name" value="SHORT-CHAIN DEHYDROGENASES/REDUCTASES FAMILY MEMBER"/>
    <property type="match status" value="1"/>
</dbReference>
<feature type="domain" description="Ketoreductase" evidence="3">
    <location>
        <begin position="18"/>
        <end position="188"/>
    </location>
</feature>
<dbReference type="InterPro" id="IPR036291">
    <property type="entry name" value="NAD(P)-bd_dom_sf"/>
</dbReference>
<reference evidence="4" key="1">
    <citation type="submission" date="2019-08" db="EMBL/GenBank/DDBJ databases">
        <authorList>
            <person name="Kucharzyk K."/>
            <person name="Murdoch R.W."/>
            <person name="Higgins S."/>
            <person name="Loffler F."/>
        </authorList>
    </citation>
    <scope>NUCLEOTIDE SEQUENCE</scope>
</reference>
<dbReference type="InterPro" id="IPR057326">
    <property type="entry name" value="KR_dom"/>
</dbReference>
<dbReference type="PRINTS" id="PR00081">
    <property type="entry name" value="GDHRDH"/>
</dbReference>
<dbReference type="AlphaFoldDB" id="A0A644W4Q3"/>
<organism evidence="4">
    <name type="scientific">bioreactor metagenome</name>
    <dbReference type="NCBI Taxonomy" id="1076179"/>
    <lineage>
        <taxon>unclassified sequences</taxon>
        <taxon>metagenomes</taxon>
        <taxon>ecological metagenomes</taxon>
    </lineage>
</organism>
<comment type="similarity">
    <text evidence="1">Belongs to the short-chain dehydrogenases/reductases (SDR) family.</text>
</comment>
<dbReference type="GO" id="GO:0048038">
    <property type="term" value="F:quinone binding"/>
    <property type="evidence" value="ECO:0007669"/>
    <property type="project" value="TreeGrafter"/>
</dbReference>
<keyword evidence="2 4" id="KW-0560">Oxidoreductase</keyword>
<dbReference type="Pfam" id="PF13561">
    <property type="entry name" value="adh_short_C2"/>
    <property type="match status" value="1"/>
</dbReference>
<dbReference type="InterPro" id="IPR020904">
    <property type="entry name" value="Sc_DH/Rdtase_CS"/>
</dbReference>
<dbReference type="EC" id="1.1.1.127" evidence="4"/>
<dbReference type="PRINTS" id="PR00080">
    <property type="entry name" value="SDRFAMILY"/>
</dbReference>
<evidence type="ECO:0000259" key="3">
    <source>
        <dbReference type="SMART" id="SM00822"/>
    </source>
</evidence>
<dbReference type="PANTHER" id="PTHR42760:SF133">
    <property type="entry name" value="3-OXOACYL-[ACYL-CARRIER-PROTEIN] REDUCTASE"/>
    <property type="match status" value="1"/>
</dbReference>
<dbReference type="GO" id="GO:0006633">
    <property type="term" value="P:fatty acid biosynthetic process"/>
    <property type="evidence" value="ECO:0007669"/>
    <property type="project" value="TreeGrafter"/>
</dbReference>